<name>A0AC58SRV2_TOBAC</name>
<reference evidence="1" key="1">
    <citation type="journal article" date="2014" name="Nat. Commun.">
        <title>The tobacco genome sequence and its comparison with those of tomato and potato.</title>
        <authorList>
            <person name="Sierro N."/>
            <person name="Battey J.N."/>
            <person name="Ouadi S."/>
            <person name="Bakaher N."/>
            <person name="Bovet L."/>
            <person name="Willig A."/>
            <person name="Goepfert S."/>
            <person name="Peitsch M.C."/>
            <person name="Ivanov N.V."/>
        </authorList>
    </citation>
    <scope>NUCLEOTIDE SEQUENCE [LARGE SCALE GENOMIC DNA]</scope>
</reference>
<sequence>MAFMKDEKVLLRVSPIKEVMRIWKKGKLSQRFIDPFKVLERDGKVALPPNLLGVHPVFYDFMLQKYHEHKLHIFDFSTMQLDENLAYEEELVDIFDRQVQKLRSKVIA</sequence>
<accession>A0AC58SRV2</accession>
<evidence type="ECO:0000313" key="2">
    <source>
        <dbReference type="RefSeq" id="XP_075087688.1"/>
    </source>
</evidence>
<reference evidence="2" key="2">
    <citation type="submission" date="2025-08" db="UniProtKB">
        <authorList>
            <consortium name="RefSeq"/>
        </authorList>
    </citation>
    <scope>IDENTIFICATION</scope>
    <source>
        <tissue evidence="2">Leaf</tissue>
    </source>
</reference>
<organism evidence="1 2">
    <name type="scientific">Nicotiana tabacum</name>
    <name type="common">Common tobacco</name>
    <dbReference type="NCBI Taxonomy" id="4097"/>
    <lineage>
        <taxon>Eukaryota</taxon>
        <taxon>Viridiplantae</taxon>
        <taxon>Streptophyta</taxon>
        <taxon>Embryophyta</taxon>
        <taxon>Tracheophyta</taxon>
        <taxon>Spermatophyta</taxon>
        <taxon>Magnoliopsida</taxon>
        <taxon>eudicotyledons</taxon>
        <taxon>Gunneridae</taxon>
        <taxon>Pentapetalae</taxon>
        <taxon>asterids</taxon>
        <taxon>lamiids</taxon>
        <taxon>Solanales</taxon>
        <taxon>Solanaceae</taxon>
        <taxon>Nicotianoideae</taxon>
        <taxon>Nicotianeae</taxon>
        <taxon>Nicotiana</taxon>
    </lineage>
</organism>
<dbReference type="RefSeq" id="XP_075087688.1">
    <property type="nucleotide sequence ID" value="XM_075231587.1"/>
</dbReference>
<protein>
    <submittedName>
        <fullName evidence="2">Uncharacterized protein LOC142169688</fullName>
    </submittedName>
</protein>
<gene>
    <name evidence="2" type="primary">LOC142169688</name>
</gene>
<dbReference type="Proteomes" id="UP000790787">
    <property type="component" value="Chromosome 15"/>
</dbReference>
<keyword evidence="1" id="KW-1185">Reference proteome</keyword>
<evidence type="ECO:0000313" key="1">
    <source>
        <dbReference type="Proteomes" id="UP000790787"/>
    </source>
</evidence>
<proteinExistence type="predicted"/>